<name>A0A4Y2D2R4_ARAVE</name>
<proteinExistence type="predicted"/>
<dbReference type="AlphaFoldDB" id="A0A4Y2D2R4"/>
<protein>
    <submittedName>
        <fullName evidence="2">Uncharacterized protein</fullName>
    </submittedName>
</protein>
<organism evidence="2 3">
    <name type="scientific">Araneus ventricosus</name>
    <name type="common">Orbweaver spider</name>
    <name type="synonym">Epeira ventricosa</name>
    <dbReference type="NCBI Taxonomy" id="182803"/>
    <lineage>
        <taxon>Eukaryota</taxon>
        <taxon>Metazoa</taxon>
        <taxon>Ecdysozoa</taxon>
        <taxon>Arthropoda</taxon>
        <taxon>Chelicerata</taxon>
        <taxon>Arachnida</taxon>
        <taxon>Araneae</taxon>
        <taxon>Araneomorphae</taxon>
        <taxon>Entelegynae</taxon>
        <taxon>Araneoidea</taxon>
        <taxon>Araneidae</taxon>
        <taxon>Araneus</taxon>
    </lineage>
</organism>
<dbReference type="EMBL" id="BGPR01000276">
    <property type="protein sequence ID" value="GBM09845.1"/>
    <property type="molecule type" value="Genomic_DNA"/>
</dbReference>
<comment type="caution">
    <text evidence="2">The sequence shown here is derived from an EMBL/GenBank/DDBJ whole genome shotgun (WGS) entry which is preliminary data.</text>
</comment>
<evidence type="ECO:0000256" key="1">
    <source>
        <dbReference type="SAM" id="MobiDB-lite"/>
    </source>
</evidence>
<evidence type="ECO:0000313" key="3">
    <source>
        <dbReference type="Proteomes" id="UP000499080"/>
    </source>
</evidence>
<reference evidence="2 3" key="1">
    <citation type="journal article" date="2019" name="Sci. Rep.">
        <title>Orb-weaving spider Araneus ventricosus genome elucidates the spidroin gene catalogue.</title>
        <authorList>
            <person name="Kono N."/>
            <person name="Nakamura H."/>
            <person name="Ohtoshi R."/>
            <person name="Moran D.A.P."/>
            <person name="Shinohara A."/>
            <person name="Yoshida Y."/>
            <person name="Fujiwara M."/>
            <person name="Mori M."/>
            <person name="Tomita M."/>
            <person name="Arakawa K."/>
        </authorList>
    </citation>
    <scope>NUCLEOTIDE SEQUENCE [LARGE SCALE GENOMIC DNA]</scope>
</reference>
<evidence type="ECO:0000313" key="2">
    <source>
        <dbReference type="EMBL" id="GBM09845.1"/>
    </source>
</evidence>
<dbReference type="Proteomes" id="UP000499080">
    <property type="component" value="Unassembled WGS sequence"/>
</dbReference>
<feature type="region of interest" description="Disordered" evidence="1">
    <location>
        <begin position="1"/>
        <end position="24"/>
    </location>
</feature>
<sequence length="80" mass="9009">MNVYGSSDTWHTKPFQNSQLRRSDGCPFSDELRRDYPSPRPLIAGTVIRHKSIAWWKEVTPLADVIGFLANPHELGGPCS</sequence>
<accession>A0A4Y2D2R4</accession>
<gene>
    <name evidence="2" type="ORF">AVEN_234673_1</name>
</gene>
<feature type="compositionally biased region" description="Polar residues" evidence="1">
    <location>
        <begin position="1"/>
        <end position="20"/>
    </location>
</feature>
<keyword evidence="3" id="KW-1185">Reference proteome</keyword>